<gene>
    <name evidence="10" type="ORF">QTJ16_006913</name>
</gene>
<dbReference type="GO" id="GO:0006487">
    <property type="term" value="P:protein N-linked glycosylation"/>
    <property type="evidence" value="ECO:0007669"/>
    <property type="project" value="TreeGrafter"/>
</dbReference>
<dbReference type="InterPro" id="IPR056790">
    <property type="entry name" value="Ribophorin_II_C"/>
</dbReference>
<evidence type="ECO:0000313" key="11">
    <source>
        <dbReference type="Proteomes" id="UP001285354"/>
    </source>
</evidence>
<evidence type="ECO:0000256" key="5">
    <source>
        <dbReference type="ARBA" id="ARBA00022989"/>
    </source>
</evidence>
<sequence length="288" mass="31048">MRFPRSLVPSLFVLGASVAEAASWGFDEAIVSVTGQSGATSAYKDKLSSHVPLPKPVTLGTTDSLKIIISATEDGKAKRPHQAFLLLKDQDSGLEAAFPFKVKENGKGKVELVSYPNLPIQFLTPGKPLQATLLLASFGPSQGFSNYVFDLDVPTDTNKPGPKYEKPLRYGQREEISHIFKEDPKSGPKIISIFFVLAILATVPVLLGAWAYLGANLSHLSKAVGAAPLSHSLFFGSILSMESIFFLYYCNWSLFQTLPAAGVVGLVAFLSGSKALSEVQTRRLAGER</sequence>
<proteinExistence type="predicted"/>
<evidence type="ECO:0000256" key="2">
    <source>
        <dbReference type="ARBA" id="ARBA00022692"/>
    </source>
</evidence>
<feature type="chain" id="PRO_5044232257" description="Ribophorin II C-terminal domain-containing protein" evidence="8">
    <location>
        <begin position="22"/>
        <end position="288"/>
    </location>
</feature>
<dbReference type="Pfam" id="PF25147">
    <property type="entry name" value="Ribophorin_II_C"/>
    <property type="match status" value="1"/>
</dbReference>
<accession>A0AAD9W9T6</accession>
<name>A0AAD9W9T6_9HELO</name>
<evidence type="ECO:0000259" key="9">
    <source>
        <dbReference type="Pfam" id="PF25147"/>
    </source>
</evidence>
<evidence type="ECO:0000256" key="1">
    <source>
        <dbReference type="ARBA" id="ARBA00004477"/>
    </source>
</evidence>
<dbReference type="InterPro" id="IPR008814">
    <property type="entry name" value="Swp1"/>
</dbReference>
<dbReference type="PANTHER" id="PTHR12640">
    <property type="entry name" value="RIBOPHORIN II"/>
    <property type="match status" value="1"/>
</dbReference>
<dbReference type="AlphaFoldDB" id="A0AAD9W9T6"/>
<evidence type="ECO:0000256" key="3">
    <source>
        <dbReference type="ARBA" id="ARBA00022729"/>
    </source>
</evidence>
<evidence type="ECO:0000313" key="10">
    <source>
        <dbReference type="EMBL" id="KAK2623732.1"/>
    </source>
</evidence>
<protein>
    <recommendedName>
        <fullName evidence="9">Ribophorin II C-terminal domain-containing protein</fullName>
    </recommendedName>
</protein>
<dbReference type="Proteomes" id="UP001285354">
    <property type="component" value="Unassembled WGS sequence"/>
</dbReference>
<comment type="subcellular location">
    <subcellularLocation>
        <location evidence="1">Endoplasmic reticulum membrane</location>
        <topology evidence="1">Multi-pass membrane protein</topology>
    </subcellularLocation>
</comment>
<dbReference type="GO" id="GO:0008250">
    <property type="term" value="C:oligosaccharyltransferase complex"/>
    <property type="evidence" value="ECO:0007669"/>
    <property type="project" value="InterPro"/>
</dbReference>
<organism evidence="10 11">
    <name type="scientific">Diplocarpon rosae</name>
    <dbReference type="NCBI Taxonomy" id="946125"/>
    <lineage>
        <taxon>Eukaryota</taxon>
        <taxon>Fungi</taxon>
        <taxon>Dikarya</taxon>
        <taxon>Ascomycota</taxon>
        <taxon>Pezizomycotina</taxon>
        <taxon>Leotiomycetes</taxon>
        <taxon>Helotiales</taxon>
        <taxon>Drepanopezizaceae</taxon>
        <taxon>Diplocarpon</taxon>
    </lineage>
</organism>
<feature type="transmembrane region" description="Helical" evidence="7">
    <location>
        <begin position="225"/>
        <end position="248"/>
    </location>
</feature>
<keyword evidence="6 7" id="KW-0472">Membrane</keyword>
<keyword evidence="3 8" id="KW-0732">Signal</keyword>
<keyword evidence="2 7" id="KW-0812">Transmembrane</keyword>
<dbReference type="EMBL" id="JAUBYV010000012">
    <property type="protein sequence ID" value="KAK2623732.1"/>
    <property type="molecule type" value="Genomic_DNA"/>
</dbReference>
<dbReference type="PANTHER" id="PTHR12640:SF0">
    <property type="entry name" value="DOLICHYL-DIPHOSPHOOLIGOSACCHARIDE--PROTEIN GLYCOSYLTRANSFERASE SUBUNIT 2"/>
    <property type="match status" value="1"/>
</dbReference>
<reference evidence="10" key="1">
    <citation type="submission" date="2023-06" db="EMBL/GenBank/DDBJ databases">
        <title>Draft genome of Marssonina rosae.</title>
        <authorList>
            <person name="Cheng Q."/>
        </authorList>
    </citation>
    <scope>NUCLEOTIDE SEQUENCE</scope>
    <source>
        <strain evidence="10">R4</strain>
    </source>
</reference>
<comment type="caution">
    <text evidence="10">The sequence shown here is derived from an EMBL/GenBank/DDBJ whole genome shotgun (WGS) entry which is preliminary data.</text>
</comment>
<evidence type="ECO:0000256" key="4">
    <source>
        <dbReference type="ARBA" id="ARBA00022824"/>
    </source>
</evidence>
<evidence type="ECO:0000256" key="6">
    <source>
        <dbReference type="ARBA" id="ARBA00023136"/>
    </source>
</evidence>
<keyword evidence="4" id="KW-0256">Endoplasmic reticulum</keyword>
<keyword evidence="11" id="KW-1185">Reference proteome</keyword>
<feature type="domain" description="Ribophorin II C-terminal" evidence="9">
    <location>
        <begin position="180"/>
        <end position="283"/>
    </location>
</feature>
<evidence type="ECO:0000256" key="8">
    <source>
        <dbReference type="SAM" id="SignalP"/>
    </source>
</evidence>
<feature type="transmembrane region" description="Helical" evidence="7">
    <location>
        <begin position="190"/>
        <end position="213"/>
    </location>
</feature>
<feature type="signal peptide" evidence="8">
    <location>
        <begin position="1"/>
        <end position="21"/>
    </location>
</feature>
<evidence type="ECO:0000256" key="7">
    <source>
        <dbReference type="SAM" id="Phobius"/>
    </source>
</evidence>
<keyword evidence="5 7" id="KW-1133">Transmembrane helix</keyword>